<organism evidence="2 3">
    <name type="scientific">Nitrococcus mobilis Nb-231</name>
    <dbReference type="NCBI Taxonomy" id="314278"/>
    <lineage>
        <taxon>Bacteria</taxon>
        <taxon>Pseudomonadati</taxon>
        <taxon>Pseudomonadota</taxon>
        <taxon>Gammaproteobacteria</taxon>
        <taxon>Chromatiales</taxon>
        <taxon>Ectothiorhodospiraceae</taxon>
        <taxon>Nitrococcus</taxon>
    </lineage>
</organism>
<dbReference type="EMBL" id="AAOF01000005">
    <property type="protein sequence ID" value="EAR21947.1"/>
    <property type="molecule type" value="Genomic_DNA"/>
</dbReference>
<evidence type="ECO:0000313" key="3">
    <source>
        <dbReference type="Proteomes" id="UP000003374"/>
    </source>
</evidence>
<dbReference type="RefSeq" id="WP_005000566.1">
    <property type="nucleotide sequence ID" value="NZ_CH672427.1"/>
</dbReference>
<dbReference type="OrthoDB" id="5296580at2"/>
<dbReference type="Pfam" id="PF04351">
    <property type="entry name" value="PilP"/>
    <property type="match status" value="1"/>
</dbReference>
<name>A4BQU7_9GAMM</name>
<accession>A4BQU7</accession>
<dbReference type="Proteomes" id="UP000003374">
    <property type="component" value="Unassembled WGS sequence"/>
</dbReference>
<feature type="region of interest" description="Disordered" evidence="1">
    <location>
        <begin position="75"/>
        <end position="103"/>
    </location>
</feature>
<keyword evidence="3" id="KW-1185">Reference proteome</keyword>
<gene>
    <name evidence="2" type="ORF">NB231_06151</name>
</gene>
<reference evidence="2 3" key="1">
    <citation type="submission" date="2006-02" db="EMBL/GenBank/DDBJ databases">
        <authorList>
            <person name="Waterbury J."/>
            <person name="Ferriera S."/>
            <person name="Johnson J."/>
            <person name="Kravitz S."/>
            <person name="Halpern A."/>
            <person name="Remington K."/>
            <person name="Beeson K."/>
            <person name="Tran B."/>
            <person name="Rogers Y.-H."/>
            <person name="Friedman R."/>
            <person name="Venter J.C."/>
        </authorList>
    </citation>
    <scope>NUCLEOTIDE SEQUENCE [LARGE SCALE GENOMIC DNA]</scope>
    <source>
        <strain evidence="2 3">Nb-231</strain>
    </source>
</reference>
<comment type="caution">
    <text evidence="2">The sequence shown here is derived from an EMBL/GenBank/DDBJ whole genome shotgun (WGS) entry which is preliminary data.</text>
</comment>
<dbReference type="eggNOG" id="COG3168">
    <property type="taxonomic scope" value="Bacteria"/>
</dbReference>
<proteinExistence type="predicted"/>
<evidence type="ECO:0000313" key="2">
    <source>
        <dbReference type="EMBL" id="EAR21947.1"/>
    </source>
</evidence>
<dbReference type="PIRSF" id="PIRSF016481">
    <property type="entry name" value="Pilus_assembly_PilP"/>
    <property type="match status" value="1"/>
</dbReference>
<protein>
    <submittedName>
        <fullName evidence="2">Pilus assembly protein, PilQ</fullName>
    </submittedName>
</protein>
<dbReference type="STRING" id="314278.NB231_06151"/>
<dbReference type="Gene3D" id="2.30.30.830">
    <property type="match status" value="1"/>
</dbReference>
<dbReference type="HOGENOM" id="CLU_109321_1_0_6"/>
<dbReference type="PROSITE" id="PS51257">
    <property type="entry name" value="PROKAR_LIPOPROTEIN"/>
    <property type="match status" value="1"/>
</dbReference>
<dbReference type="InterPro" id="IPR007446">
    <property type="entry name" value="PilP"/>
</dbReference>
<sequence length="183" mass="20363">MSSLLDRRNRLAAIRAVLLLPIIALLAGCSQDMHDLRSYLQEVKQRPGRPIAALPEMKPLATFNYPDTATRDPFAPLAFGKPEQTASRAQSGPRPDPTRPREALEEYPLDSLAFVGTLRRGNQLWALIRDPGGTVHRVQNGNYMGQRYGRVVAISPRSIELTELIPDQQGGWLRHEGSLAMND</sequence>
<evidence type="ECO:0000256" key="1">
    <source>
        <dbReference type="SAM" id="MobiDB-lite"/>
    </source>
</evidence>
<dbReference type="AlphaFoldDB" id="A4BQU7"/>